<dbReference type="Gene3D" id="3.30.450.20">
    <property type="entry name" value="PAS domain"/>
    <property type="match status" value="2"/>
</dbReference>
<evidence type="ECO:0000313" key="8">
    <source>
        <dbReference type="EMBL" id="KRR28145.1"/>
    </source>
</evidence>
<dbReference type="InterPro" id="IPR036097">
    <property type="entry name" value="HisK_dim/P_sf"/>
</dbReference>
<dbReference type="Gene3D" id="3.30.565.10">
    <property type="entry name" value="Histidine kinase-like ATPase, C-terminal domain"/>
    <property type="match status" value="1"/>
</dbReference>
<dbReference type="InterPro" id="IPR001789">
    <property type="entry name" value="Sig_transdc_resp-reg_receiver"/>
</dbReference>
<dbReference type="InterPro" id="IPR004358">
    <property type="entry name" value="Sig_transdc_His_kin-like_C"/>
</dbReference>
<evidence type="ECO:0000256" key="2">
    <source>
        <dbReference type="ARBA" id="ARBA00012438"/>
    </source>
</evidence>
<dbReference type="Pfam" id="PF00512">
    <property type="entry name" value="HisKA"/>
    <property type="match status" value="1"/>
</dbReference>
<accession>A0A0R3N7L5</accession>
<keyword evidence="8" id="KW-0808">Transferase</keyword>
<dbReference type="SMART" id="SM00388">
    <property type="entry name" value="HisKA"/>
    <property type="match status" value="1"/>
</dbReference>
<name>A0A0R3N7L5_9BRAD</name>
<dbReference type="PRINTS" id="PR00344">
    <property type="entry name" value="BCTRLSENSOR"/>
</dbReference>
<dbReference type="Pfam" id="PF22588">
    <property type="entry name" value="dCache_1_like"/>
    <property type="match status" value="1"/>
</dbReference>
<dbReference type="CDD" id="cd00082">
    <property type="entry name" value="HisKA"/>
    <property type="match status" value="1"/>
</dbReference>
<dbReference type="CDD" id="cd12915">
    <property type="entry name" value="PDC2_DGC_like"/>
    <property type="match status" value="1"/>
</dbReference>
<keyword evidence="8" id="KW-0418">Kinase</keyword>
<comment type="catalytic activity">
    <reaction evidence="1">
        <text>ATP + protein L-histidine = ADP + protein N-phospho-L-histidine.</text>
        <dbReference type="EC" id="2.7.13.3"/>
    </reaction>
</comment>
<dbReference type="InterPro" id="IPR005467">
    <property type="entry name" value="His_kinase_dom"/>
</dbReference>
<dbReference type="SUPFAM" id="SSF55874">
    <property type="entry name" value="ATPase domain of HSP90 chaperone/DNA topoisomerase II/histidine kinase"/>
    <property type="match status" value="1"/>
</dbReference>
<keyword evidence="5" id="KW-0472">Membrane</keyword>
<dbReference type="Gene3D" id="1.10.287.130">
    <property type="match status" value="1"/>
</dbReference>
<dbReference type="InterPro" id="IPR011006">
    <property type="entry name" value="CheY-like_superfamily"/>
</dbReference>
<dbReference type="Pfam" id="PF02518">
    <property type="entry name" value="HATPase_c"/>
    <property type="match status" value="1"/>
</dbReference>
<organism evidence="8 9">
    <name type="scientific">Bradyrhizobium lablabi</name>
    <dbReference type="NCBI Taxonomy" id="722472"/>
    <lineage>
        <taxon>Bacteria</taxon>
        <taxon>Pseudomonadati</taxon>
        <taxon>Pseudomonadota</taxon>
        <taxon>Alphaproteobacteria</taxon>
        <taxon>Hyphomicrobiales</taxon>
        <taxon>Nitrobacteraceae</taxon>
        <taxon>Bradyrhizobium</taxon>
    </lineage>
</organism>
<dbReference type="InterPro" id="IPR036890">
    <property type="entry name" value="HATPase_C_sf"/>
</dbReference>
<gene>
    <name evidence="8" type="ORF">CQ14_37990</name>
</gene>
<dbReference type="PROSITE" id="PS50110">
    <property type="entry name" value="RESPONSE_REGULATORY"/>
    <property type="match status" value="1"/>
</dbReference>
<evidence type="ECO:0000256" key="3">
    <source>
        <dbReference type="ARBA" id="ARBA00022553"/>
    </source>
</evidence>
<feature type="modified residue" description="4-aspartylphosphate" evidence="4">
    <location>
        <position position="638"/>
    </location>
</feature>
<dbReference type="SUPFAM" id="SSF47384">
    <property type="entry name" value="Homodimeric domain of signal transducing histidine kinase"/>
    <property type="match status" value="1"/>
</dbReference>
<evidence type="ECO:0000313" key="9">
    <source>
        <dbReference type="Proteomes" id="UP000051660"/>
    </source>
</evidence>
<keyword evidence="5" id="KW-0812">Transmembrane</keyword>
<proteinExistence type="predicted"/>
<dbReference type="InterPro" id="IPR003661">
    <property type="entry name" value="HisK_dim/P_dom"/>
</dbReference>
<protein>
    <recommendedName>
        <fullName evidence="2">histidine kinase</fullName>
        <ecNumber evidence="2">2.7.13.3</ecNumber>
    </recommendedName>
</protein>
<comment type="caution">
    <text evidence="8">The sequence shown here is derived from an EMBL/GenBank/DDBJ whole genome shotgun (WGS) entry which is preliminary data.</text>
</comment>
<dbReference type="GO" id="GO:0000155">
    <property type="term" value="F:phosphorelay sensor kinase activity"/>
    <property type="evidence" value="ECO:0007669"/>
    <property type="project" value="InterPro"/>
</dbReference>
<dbReference type="SUPFAM" id="SSF52172">
    <property type="entry name" value="CheY-like"/>
    <property type="match status" value="1"/>
</dbReference>
<dbReference type="Gene3D" id="3.40.50.2300">
    <property type="match status" value="1"/>
</dbReference>
<dbReference type="OrthoDB" id="9796100at2"/>
<evidence type="ECO:0000256" key="5">
    <source>
        <dbReference type="SAM" id="Phobius"/>
    </source>
</evidence>
<reference evidence="8 9" key="1">
    <citation type="submission" date="2014-03" db="EMBL/GenBank/DDBJ databases">
        <title>Bradyrhizobium valentinum sp. nov., isolated from effective nodules of Lupinus mariae-josephae, a lupine endemic of basic-lime soils in Eastern Spain.</title>
        <authorList>
            <person name="Duran D."/>
            <person name="Rey L."/>
            <person name="Navarro A."/>
            <person name="Busquets A."/>
            <person name="Imperial J."/>
            <person name="Ruiz-Argueso T."/>
        </authorList>
    </citation>
    <scope>NUCLEOTIDE SEQUENCE [LARGE SCALE GENOMIC DNA]</scope>
    <source>
        <strain evidence="8 9">CCBAU 23086</strain>
    </source>
</reference>
<dbReference type="InterPro" id="IPR054327">
    <property type="entry name" value="His-kinase-like_sensor"/>
</dbReference>
<keyword evidence="3 4" id="KW-0597">Phosphoprotein</keyword>
<dbReference type="Pfam" id="PF00072">
    <property type="entry name" value="Response_reg"/>
    <property type="match status" value="1"/>
</dbReference>
<dbReference type="STRING" id="722472.SAMN05444321_2485"/>
<feature type="domain" description="Response regulatory" evidence="7">
    <location>
        <begin position="587"/>
        <end position="700"/>
    </location>
</feature>
<feature type="transmembrane region" description="Helical" evidence="5">
    <location>
        <begin position="291"/>
        <end position="310"/>
    </location>
</feature>
<dbReference type="CDD" id="cd12914">
    <property type="entry name" value="PDC1_DGC_like"/>
    <property type="match status" value="1"/>
</dbReference>
<dbReference type="EC" id="2.7.13.3" evidence="2"/>
<evidence type="ECO:0000259" key="7">
    <source>
        <dbReference type="PROSITE" id="PS50110"/>
    </source>
</evidence>
<dbReference type="EMBL" id="LLYB01000031">
    <property type="protein sequence ID" value="KRR28145.1"/>
    <property type="molecule type" value="Genomic_DNA"/>
</dbReference>
<feature type="domain" description="Histidine kinase" evidence="6">
    <location>
        <begin position="345"/>
        <end position="566"/>
    </location>
</feature>
<dbReference type="SMART" id="SM00448">
    <property type="entry name" value="REC"/>
    <property type="match status" value="1"/>
</dbReference>
<dbReference type="PANTHER" id="PTHR43065:SF49">
    <property type="entry name" value="HISTIDINE KINASE"/>
    <property type="match status" value="1"/>
</dbReference>
<dbReference type="SMART" id="SM00387">
    <property type="entry name" value="HATPase_c"/>
    <property type="match status" value="1"/>
</dbReference>
<evidence type="ECO:0000259" key="6">
    <source>
        <dbReference type="PROSITE" id="PS50109"/>
    </source>
</evidence>
<evidence type="ECO:0000256" key="4">
    <source>
        <dbReference type="PROSITE-ProRule" id="PRU00169"/>
    </source>
</evidence>
<sequence length="713" mass="77643">MQTAQRNSLRLLQWMMVASLALPLALFVFASAVSRVSIRETADREIEHSLDVAHEHALKVFETIDRSLSEMAEIIRDVPDADIVAREQMLHLRLKRLVTSLPQVKSAWIFDAKGHALVNSLVVPAPEIDFSDRDYFKAHVTGDIGTYIGEALKPRPPYQGAAFFGVSRRRPSEDGSFAGVLQASVFPEYFENYYARIGREPGSYFALGRADGTVLARFPIIDRDIRLDRNGPIGKLVAANPRAGLITVTSPTDGIERRIGYRRLAEYPIYVGAGLETSAIRARWLSTMSQHLIFGAPATALLFALLGLALRRTRHLHFEAERRQQAEEALKHGQRLEALGRLTGGVAHDFNNLLTVIRASVDLLRRPDLPDVRRLRYIDAISDTVTRAAKLTGQLLAFARRQALKPEVFDVGRSVQMLSEMIGTLVGPRIEIVILGSDEPCFVNADASQFETAIINMAVNARDAMEGRGRLTLAVGMAASLPNAAPLPQHPYGYVAISVADTGSGIPPDRLERIFEPFFTTKQAGHGTGLGLSQVFGFAKQSGGEVAVASDVGKGSIFTLYLPRTAGSGKSRQPAADAAAIDGSGMSVLVVEDNAEVGRFTTDALAELGYATKLVGNATHALEELASSAERFDAVFTDVVMPGMSGIELAQEIRRHYPELPVVLTSGYSHVLSEHGSHGFELLQKPYSIEQLSRVLHRVARRNVAQAAAPASS</sequence>
<dbReference type="InterPro" id="IPR003594">
    <property type="entry name" value="HATPase_dom"/>
</dbReference>
<dbReference type="AlphaFoldDB" id="A0A0R3N7L5"/>
<dbReference type="PANTHER" id="PTHR43065">
    <property type="entry name" value="SENSOR HISTIDINE KINASE"/>
    <property type="match status" value="1"/>
</dbReference>
<dbReference type="Proteomes" id="UP000051660">
    <property type="component" value="Unassembled WGS sequence"/>
</dbReference>
<keyword evidence="5" id="KW-1133">Transmembrane helix</keyword>
<dbReference type="RefSeq" id="WP_057856094.1">
    <property type="nucleotide sequence ID" value="NZ_LLYB01000031.1"/>
</dbReference>
<dbReference type="PROSITE" id="PS50109">
    <property type="entry name" value="HIS_KIN"/>
    <property type="match status" value="1"/>
</dbReference>
<evidence type="ECO:0000256" key="1">
    <source>
        <dbReference type="ARBA" id="ARBA00000085"/>
    </source>
</evidence>